<feature type="chain" id="PRO_5001629941" evidence="2">
    <location>
        <begin position="19"/>
        <end position="1376"/>
    </location>
</feature>
<evidence type="ECO:0000313" key="4">
    <source>
        <dbReference type="Proteomes" id="UP000027238"/>
    </source>
</evidence>
<evidence type="ECO:0000313" key="3">
    <source>
        <dbReference type="EMBL" id="KDN65292.1"/>
    </source>
</evidence>
<feature type="region of interest" description="Disordered" evidence="1">
    <location>
        <begin position="460"/>
        <end position="482"/>
    </location>
</feature>
<comment type="caution">
    <text evidence="3">The sequence shown here is derived from an EMBL/GenBank/DDBJ whole genome shotgun (WGS) entry which is preliminary data.</text>
</comment>
<keyword evidence="2" id="KW-0732">Signal</keyword>
<reference evidence="4" key="1">
    <citation type="journal article" date="2014" name="Genome Announc.">
        <title>Draft genome sequence of Colletotrichum sublineola, a destructive pathogen of cultivated sorghum.</title>
        <authorList>
            <person name="Baroncelli R."/>
            <person name="Sanz-Martin J.M."/>
            <person name="Rech G.E."/>
            <person name="Sukno S.A."/>
            <person name="Thon M.R."/>
        </authorList>
    </citation>
    <scope>NUCLEOTIDE SEQUENCE [LARGE SCALE GENOMIC DNA]</scope>
    <source>
        <strain evidence="4">TX430BB</strain>
    </source>
</reference>
<protein>
    <submittedName>
        <fullName evidence="3">Uncharacterized protein</fullName>
    </submittedName>
</protein>
<gene>
    <name evidence="3" type="ORF">CSUB01_06628</name>
</gene>
<dbReference type="Proteomes" id="UP000027238">
    <property type="component" value="Unassembled WGS sequence"/>
</dbReference>
<accession>A0A066X8N3</accession>
<feature type="compositionally biased region" description="Low complexity" evidence="1">
    <location>
        <begin position="882"/>
        <end position="899"/>
    </location>
</feature>
<dbReference type="eggNOG" id="ENOG502S3P2">
    <property type="taxonomic scope" value="Eukaryota"/>
</dbReference>
<keyword evidence="4" id="KW-1185">Reference proteome</keyword>
<feature type="signal peptide" evidence="2">
    <location>
        <begin position="1"/>
        <end position="18"/>
    </location>
</feature>
<dbReference type="EMBL" id="JMSE01001045">
    <property type="protein sequence ID" value="KDN65292.1"/>
    <property type="molecule type" value="Genomic_DNA"/>
</dbReference>
<dbReference type="STRING" id="1173701.A0A066X8N3"/>
<feature type="compositionally biased region" description="Polar residues" evidence="1">
    <location>
        <begin position="870"/>
        <end position="881"/>
    </location>
</feature>
<evidence type="ECO:0000256" key="2">
    <source>
        <dbReference type="SAM" id="SignalP"/>
    </source>
</evidence>
<sequence>MYLSSLLVLAGLAAMTAAEGCHADNLLRAMERHNGTAYCSLFVSASGDATFSGLPPAGVPTTFAPGPLSSACSCLLGLNATSVAPCHSLSATVTSTVDASGSGGLSTATTTASSSTAVSDTLGLSTTSHVTFDGGYTYSFPDAGQSTQTVSTCGLGEATKTVQVTETVVSTVLIYSSSPSSSSSSSSSTFSSSFSFSSDGDSGGRPAPPPRTSSILFGSNGATSTATLIVNSTISSTSLGTGVSSTGALTIFTSSDSTFTSTILGVSSDSMVDGPPRPTTLVLNGTTTTITDTPLPTSSETLIASTISSLANTSAGTPSSRTLSLGSSSSTSSTYRPTTSSLAQIPPAVTTIMSDGGGSTWIVTMGTTSGTELFPNSTSTTRSSALSETASGIFSVITSLVGGVGSTWTMIGGSTVIGSLSSGTSTPSEAPSQITTGNITVITSVVGGVGSTWTVTRGSNVTFRPSETTGSQDSSSTPSETASGALSIVTSIVGGVGTTLTIIEGSTIAPSLNGSVATSTASVVLSESASGVVSVITTVIGGISVTQTVIEGITASASFTGNTTTSTPNTPSGMESGAVSVITSIVGGIGSSWTTIEGSTPINSSNSPTTATVSVSSETVSGAFSIITSAIGGVTSISTLVDGSTISGPSSATAVASASASVVTSVVNGSVSSWTVIGGSTVSGIFDGTTSTPTQSAAVSIITSVIGGSTVTGPLDTSSAATSALPPGASIVTSIIDGIASSWTVIGGSTVFGSASSSSVNPAETGQVTAITSVFGGAASSWIVIGGSTIFGSANNTAGGSQTASATPTVTTSVVDGVASTWTVIDGSTLFGTLPQPSTSSGSAAESATTIAGGVSTSTLSGGATLISTLNGSVPTPTERMSLTASLSSSTTSRSSATATTGYDSAFTSISVVVAQNGSTCYTEPVPIASLHESVLNNTGREPPYIDAFYLDATTNSVEYLRLRNNNTDPILVDVSDPSKVAIIDGAGNVLSVDSEGLHFTSPNCSPKIDVFISGFYEQLNALTNTSCGGTNDVPVNSTRTSSPLPVFRGTLDERQEQVFNVTLRLTDQCGDPARADLPVSVSLSGTECVVLPETTGTFIARCPFPGGESSTMECETAVQQTLDHLTQGSLAGTCPPFTSVWSLLSRELGGVVNVDALLQLFVDAGLDLGSDRGQGTLSVIDSFMRVYDFSAATFMNSISDDGSGLGGIIAGYGASAIRTDVCRSLVSSETLNLTFAAGASATPVPLANITAVPSPAPEYERNVTDPTALACCPNPSKCEVINGQLGYPSTASIEHSDCLCGTMLGGRGVGFRTGQCGKEKTDQCNATSPCPGGAACLVDNCCGFNVCINGTECSAPKPAKRWANLFGEDTSGGMF</sequence>
<feature type="region of interest" description="Disordered" evidence="1">
    <location>
        <begin position="195"/>
        <end position="217"/>
    </location>
</feature>
<name>A0A066X8N3_COLSU</name>
<evidence type="ECO:0000256" key="1">
    <source>
        <dbReference type="SAM" id="MobiDB-lite"/>
    </source>
</evidence>
<dbReference type="OrthoDB" id="5394947at2759"/>
<proteinExistence type="predicted"/>
<feature type="region of interest" description="Disordered" evidence="1">
    <location>
        <begin position="870"/>
        <end position="899"/>
    </location>
</feature>
<dbReference type="HOGENOM" id="CLU_003885_0_0_1"/>
<organism evidence="3 4">
    <name type="scientific">Colletotrichum sublineola</name>
    <name type="common">Sorghum anthracnose fungus</name>
    <dbReference type="NCBI Taxonomy" id="1173701"/>
    <lineage>
        <taxon>Eukaryota</taxon>
        <taxon>Fungi</taxon>
        <taxon>Dikarya</taxon>
        <taxon>Ascomycota</taxon>
        <taxon>Pezizomycotina</taxon>
        <taxon>Sordariomycetes</taxon>
        <taxon>Hypocreomycetidae</taxon>
        <taxon>Glomerellales</taxon>
        <taxon>Glomerellaceae</taxon>
        <taxon>Colletotrichum</taxon>
        <taxon>Colletotrichum graminicola species complex</taxon>
    </lineage>
</organism>
<feature type="compositionally biased region" description="Low complexity" evidence="1">
    <location>
        <begin position="316"/>
        <end position="340"/>
    </location>
</feature>
<dbReference type="OMA" id="APEYERN"/>
<feature type="region of interest" description="Disordered" evidence="1">
    <location>
        <begin position="312"/>
        <end position="340"/>
    </location>
</feature>